<reference evidence="2" key="1">
    <citation type="submission" date="2022-04" db="EMBL/GenBank/DDBJ databases">
        <authorList>
            <person name="Vitt A.R."/>
            <person name="Ahern S.J."/>
            <person name="Gambino M."/>
            <person name="Holst Sorensen M.C."/>
            <person name="Brondsted L."/>
        </authorList>
    </citation>
    <scope>NUCLEOTIDE SEQUENCE</scope>
</reference>
<keyword evidence="1" id="KW-1133">Transmembrane helix</keyword>
<proteinExistence type="predicted"/>
<evidence type="ECO:0000313" key="3">
    <source>
        <dbReference type="Proteomes" id="UP001056984"/>
    </source>
</evidence>
<sequence>MTNGQFFYTIAVNSLLSLAISIGVTDYILNQRDEVKEVVIEEHISPEIKARAESNKLLSKHKIMLAEADLVLRQIKLDEALSKDSGVEVVDAYKMEDSIEAKLQIEEGKRFCRAVNGSLVKIKFYETVSPYIKCSNGVTDK</sequence>
<dbReference type="Proteomes" id="UP001056984">
    <property type="component" value="Segment"/>
</dbReference>
<organism evidence="2 3">
    <name type="scientific">Escherichia phage EC148</name>
    <dbReference type="NCBI Taxonomy" id="2936943"/>
    <lineage>
        <taxon>Viruses</taxon>
        <taxon>Duplodnaviria</taxon>
        <taxon>Heunggongvirae</taxon>
        <taxon>Uroviricota</taxon>
        <taxon>Caudoviricetes</taxon>
        <taxon>Demerecviridae</taxon>
        <taxon>Markadamsvirinae</taxon>
        <taxon>Tequintavirus</taxon>
        <taxon>Tequintavirus EC148</taxon>
    </lineage>
</organism>
<evidence type="ECO:0000256" key="1">
    <source>
        <dbReference type="SAM" id="Phobius"/>
    </source>
</evidence>
<dbReference type="EMBL" id="ON185585">
    <property type="protein sequence ID" value="URF91769.1"/>
    <property type="molecule type" value="Genomic_DNA"/>
</dbReference>
<feature type="transmembrane region" description="Helical" evidence="1">
    <location>
        <begin position="6"/>
        <end position="29"/>
    </location>
</feature>
<evidence type="ECO:0000313" key="2">
    <source>
        <dbReference type="EMBL" id="URF91769.1"/>
    </source>
</evidence>
<keyword evidence="3" id="KW-1185">Reference proteome</keyword>
<name>A0A9E7ICF2_9CAUD</name>
<protein>
    <submittedName>
        <fullName evidence="2">Uncharacterized protein</fullName>
    </submittedName>
</protein>
<accession>A0A9E7ICF2</accession>
<keyword evidence="1" id="KW-0472">Membrane</keyword>
<keyword evidence="1" id="KW-0812">Transmembrane</keyword>